<dbReference type="InterPro" id="IPR008333">
    <property type="entry name" value="Cbr1-like_FAD-bd_dom"/>
</dbReference>
<dbReference type="GO" id="GO:0042167">
    <property type="term" value="P:heme catabolic process"/>
    <property type="evidence" value="ECO:0007669"/>
    <property type="project" value="TreeGrafter"/>
</dbReference>
<dbReference type="InterPro" id="IPR017927">
    <property type="entry name" value="FAD-bd_FR_type"/>
</dbReference>
<evidence type="ECO:0000256" key="7">
    <source>
        <dbReference type="ARBA" id="ARBA00022857"/>
    </source>
</evidence>
<dbReference type="InterPro" id="IPR033892">
    <property type="entry name" value="FNR_bac"/>
</dbReference>
<dbReference type="CDD" id="cd06195">
    <property type="entry name" value="FNR1"/>
    <property type="match status" value="1"/>
</dbReference>
<dbReference type="Pfam" id="PF00175">
    <property type="entry name" value="NAD_binding_1"/>
    <property type="match status" value="1"/>
</dbReference>
<evidence type="ECO:0000313" key="12">
    <source>
        <dbReference type="Proteomes" id="UP000009144"/>
    </source>
</evidence>
<keyword evidence="4" id="KW-0285">Flavoprotein</keyword>
<evidence type="ECO:0000256" key="3">
    <source>
        <dbReference type="ARBA" id="ARBA00013223"/>
    </source>
</evidence>
<dbReference type="EMBL" id="CP003390">
    <property type="protein sequence ID" value="AFI84023.1"/>
    <property type="molecule type" value="Genomic_DNA"/>
</dbReference>
<evidence type="ECO:0000256" key="6">
    <source>
        <dbReference type="ARBA" id="ARBA00022827"/>
    </source>
</evidence>
<dbReference type="InterPro" id="IPR051930">
    <property type="entry name" value="FNR_type-1"/>
</dbReference>
<dbReference type="HOGENOM" id="CLU_003827_3_0_6"/>
<evidence type="ECO:0000256" key="4">
    <source>
        <dbReference type="ARBA" id="ARBA00022630"/>
    </source>
</evidence>
<dbReference type="InterPro" id="IPR017938">
    <property type="entry name" value="Riboflavin_synthase-like_b-brl"/>
</dbReference>
<organism evidence="11 12">
    <name type="scientific">Methylophaga nitratireducenticrescens</name>
    <dbReference type="NCBI Taxonomy" id="754476"/>
    <lineage>
        <taxon>Bacteria</taxon>
        <taxon>Pseudomonadati</taxon>
        <taxon>Pseudomonadota</taxon>
        <taxon>Gammaproteobacteria</taxon>
        <taxon>Thiotrichales</taxon>
        <taxon>Piscirickettsiaceae</taxon>
        <taxon>Methylophaga</taxon>
    </lineage>
</organism>
<keyword evidence="8 11" id="KW-0560">Oxidoreductase</keyword>
<dbReference type="PROSITE" id="PS51384">
    <property type="entry name" value="FAD_FR"/>
    <property type="match status" value="1"/>
</dbReference>
<dbReference type="GO" id="GO:0004324">
    <property type="term" value="F:ferredoxin-NADP+ reductase activity"/>
    <property type="evidence" value="ECO:0007669"/>
    <property type="project" value="UniProtKB-EC"/>
</dbReference>
<dbReference type="Pfam" id="PF00970">
    <property type="entry name" value="FAD_binding_6"/>
    <property type="match status" value="1"/>
</dbReference>
<dbReference type="GO" id="GO:0034599">
    <property type="term" value="P:cellular response to oxidative stress"/>
    <property type="evidence" value="ECO:0007669"/>
    <property type="project" value="TreeGrafter"/>
</dbReference>
<dbReference type="Gene3D" id="3.40.50.80">
    <property type="entry name" value="Nucleotide-binding domain of ferredoxin-NADP reductase (FNR) module"/>
    <property type="match status" value="1"/>
</dbReference>
<dbReference type="PANTHER" id="PTHR47878:SF1">
    <property type="entry name" value="FLAVODOXIN_FERREDOXIN--NADP REDUCTASE"/>
    <property type="match status" value="1"/>
</dbReference>
<keyword evidence="7" id="KW-0521">NADP</keyword>
<dbReference type="InterPro" id="IPR001433">
    <property type="entry name" value="OxRdtase_FAD/NAD-bd"/>
</dbReference>
<reference evidence="11 12" key="2">
    <citation type="journal article" date="2013" name="Int. J. Syst. Evol. Microbiol.">
        <title>Methylophaga nitratireducenticrescens sp. nov. and Methylophaga frappieri sp. nov., isolated from the biofilm of the methanol-fed denitrification system treating the seawater at the Montreal Biodome.</title>
        <authorList>
            <person name="Villeneuve C."/>
            <person name="Martineau C."/>
            <person name="Mauffrey F."/>
            <person name="Villemur R."/>
        </authorList>
    </citation>
    <scope>NUCLEOTIDE SEQUENCE [LARGE SCALE GENOMIC DNA]</scope>
    <source>
        <strain evidence="11 12">JAM1</strain>
    </source>
</reference>
<comment type="catalytic activity">
    <reaction evidence="9">
        <text>2 reduced [2Fe-2S]-[ferredoxin] + NADP(+) + H(+) = 2 oxidized [2Fe-2S]-[ferredoxin] + NADPH</text>
        <dbReference type="Rhea" id="RHEA:20125"/>
        <dbReference type="Rhea" id="RHEA-COMP:10000"/>
        <dbReference type="Rhea" id="RHEA-COMP:10001"/>
        <dbReference type="ChEBI" id="CHEBI:15378"/>
        <dbReference type="ChEBI" id="CHEBI:33737"/>
        <dbReference type="ChEBI" id="CHEBI:33738"/>
        <dbReference type="ChEBI" id="CHEBI:57783"/>
        <dbReference type="ChEBI" id="CHEBI:58349"/>
        <dbReference type="EC" id="1.18.1.2"/>
    </reaction>
</comment>
<feature type="domain" description="FAD-binding FR-type" evidence="10">
    <location>
        <begin position="2"/>
        <end position="101"/>
    </location>
</feature>
<dbReference type="Proteomes" id="UP000009144">
    <property type="component" value="Chromosome"/>
</dbReference>
<dbReference type="GO" id="GO:0000166">
    <property type="term" value="F:nucleotide binding"/>
    <property type="evidence" value="ECO:0007669"/>
    <property type="project" value="UniProtKB-KW"/>
</dbReference>
<dbReference type="AlphaFoldDB" id="I1XI04"/>
<dbReference type="KEGG" id="mej:Q7A_1185"/>
<name>I1XI04_METNJ</name>
<dbReference type="EC" id="1.18.1.2" evidence="3"/>
<dbReference type="PANTHER" id="PTHR47878">
    <property type="entry name" value="OXIDOREDUCTASE FAD/NAD(P)-BINDING DOMAIN PROTEIN"/>
    <property type="match status" value="1"/>
</dbReference>
<evidence type="ECO:0000256" key="8">
    <source>
        <dbReference type="ARBA" id="ARBA00023002"/>
    </source>
</evidence>
<evidence type="ECO:0000256" key="1">
    <source>
        <dbReference type="ARBA" id="ARBA00001974"/>
    </source>
</evidence>
<comment type="similarity">
    <text evidence="2">Belongs to the ferredoxin--NADP reductase type 1 family.</text>
</comment>
<dbReference type="InterPro" id="IPR039261">
    <property type="entry name" value="FNR_nucleotide-bd"/>
</dbReference>
<evidence type="ECO:0000256" key="5">
    <source>
        <dbReference type="ARBA" id="ARBA00022741"/>
    </source>
</evidence>
<dbReference type="SUPFAM" id="SSF52343">
    <property type="entry name" value="Ferredoxin reductase-like, C-terminal NADP-linked domain"/>
    <property type="match status" value="1"/>
</dbReference>
<reference evidence="11 12" key="1">
    <citation type="journal article" date="2012" name="J. Bacteriol.">
        <title>Complete genome sequences of Methylophaga sp. strain JAM1 and Methylophaga sp. strain JAM7.</title>
        <authorList>
            <person name="Villeneuve C."/>
            <person name="Martineau C."/>
            <person name="Mauffrey F."/>
            <person name="Villemur R."/>
        </authorList>
    </citation>
    <scope>NUCLEOTIDE SEQUENCE [LARGE SCALE GENOMIC DNA]</scope>
    <source>
        <strain evidence="11 12">JAM1</strain>
    </source>
</reference>
<gene>
    <name evidence="11" type="ordered locus">Q7A_1185</name>
</gene>
<dbReference type="OrthoDB" id="9784483at2"/>
<dbReference type="Gene3D" id="2.40.30.10">
    <property type="entry name" value="Translation factors"/>
    <property type="match status" value="1"/>
</dbReference>
<comment type="cofactor">
    <cofactor evidence="1">
        <name>FAD</name>
        <dbReference type="ChEBI" id="CHEBI:57692"/>
    </cofactor>
</comment>
<protein>
    <recommendedName>
        <fullName evidence="3">ferredoxin--NADP(+) reductase</fullName>
        <ecNumber evidence="3">1.18.1.2</ecNumber>
    </recommendedName>
</protein>
<keyword evidence="6" id="KW-0274">FAD</keyword>
<keyword evidence="5" id="KW-0547">Nucleotide-binding</keyword>
<accession>I1XI04</accession>
<dbReference type="eggNOG" id="COG1018">
    <property type="taxonomic scope" value="Bacteria"/>
</dbReference>
<dbReference type="PATRIC" id="fig|754476.3.peg.1169"/>
<evidence type="ECO:0000259" key="10">
    <source>
        <dbReference type="PROSITE" id="PS51384"/>
    </source>
</evidence>
<evidence type="ECO:0000256" key="2">
    <source>
        <dbReference type="ARBA" id="ARBA00008312"/>
    </source>
</evidence>
<dbReference type="SUPFAM" id="SSF63380">
    <property type="entry name" value="Riboflavin synthase domain-like"/>
    <property type="match status" value="1"/>
</dbReference>
<proteinExistence type="inferred from homology"/>
<sequence>MSKWHEGRVVENKQWTSTLHSLKVEAPLEMFEAGQFTRLALDIDGEEISRPFSLVNAPGEQPLDFYFIEVPGGIFSTKLAKLNPGDSVKVATKATGLLTLKQLPPAKKLFLLATGTGIGPFLSIIKTAEVWQQFERITLVHAVRYMEELTYQQMIRNIAENHTHQFSYIPMVSREACDYAIAGRIPAAIMDSKLELRAGGSIDNDSHVMLCGNPDMVQDTMNVLLKRGLRKHSRREPGHISIEKYW</sequence>
<evidence type="ECO:0000256" key="9">
    <source>
        <dbReference type="ARBA" id="ARBA00047776"/>
    </source>
</evidence>
<keyword evidence="12" id="KW-1185">Reference proteome</keyword>
<evidence type="ECO:0000313" key="11">
    <source>
        <dbReference type="EMBL" id="AFI84023.1"/>
    </source>
</evidence>
<dbReference type="STRING" id="754476.Q7A_1185"/>
<dbReference type="RefSeq" id="WP_014706397.1">
    <property type="nucleotide sequence ID" value="NC_017857.3"/>
</dbReference>